<proteinExistence type="predicted"/>
<evidence type="ECO:0000313" key="3">
    <source>
        <dbReference type="EMBL" id="OGG78496.1"/>
    </source>
</evidence>
<dbReference type="InterPro" id="IPR018638">
    <property type="entry name" value="DUF2061_membrane"/>
</dbReference>
<gene>
    <name evidence="3" type="ORF">A3A36_01565</name>
</gene>
<dbReference type="Pfam" id="PF09834">
    <property type="entry name" value="DUF2061"/>
    <property type="match status" value="1"/>
</dbReference>
<keyword evidence="1" id="KW-1133">Transmembrane helix</keyword>
<protein>
    <recommendedName>
        <fullName evidence="2">DUF2061 domain-containing protein</fullName>
    </recommendedName>
</protein>
<feature type="domain" description="DUF2061" evidence="2">
    <location>
        <begin position="11"/>
        <end position="62"/>
    </location>
</feature>
<sequence length="70" mass="8022">MKPLEAHHRSIAKSISYRIASLAVDSMVAYLFTRDVALSAGIVVIVNTYSTVLYYLHERVWAHIHWGHQK</sequence>
<keyword evidence="1" id="KW-0812">Transmembrane</keyword>
<evidence type="ECO:0000256" key="1">
    <source>
        <dbReference type="SAM" id="Phobius"/>
    </source>
</evidence>
<dbReference type="EMBL" id="MFLW01000007">
    <property type="protein sequence ID" value="OGG78496.1"/>
    <property type="molecule type" value="Genomic_DNA"/>
</dbReference>
<comment type="caution">
    <text evidence="3">The sequence shown here is derived from an EMBL/GenBank/DDBJ whole genome shotgun (WGS) entry which is preliminary data.</text>
</comment>
<dbReference type="Proteomes" id="UP000178811">
    <property type="component" value="Unassembled WGS sequence"/>
</dbReference>
<accession>A0A1F6EY45</accession>
<evidence type="ECO:0000313" key="4">
    <source>
        <dbReference type="Proteomes" id="UP000178811"/>
    </source>
</evidence>
<evidence type="ECO:0000259" key="2">
    <source>
        <dbReference type="Pfam" id="PF09834"/>
    </source>
</evidence>
<dbReference type="AlphaFoldDB" id="A0A1F6EY45"/>
<organism evidence="3 4">
    <name type="scientific">Candidatus Kaiserbacteria bacterium RIFCSPLOWO2_01_FULL_52_12b</name>
    <dbReference type="NCBI Taxonomy" id="1798509"/>
    <lineage>
        <taxon>Bacteria</taxon>
        <taxon>Candidatus Kaiseribacteriota</taxon>
    </lineage>
</organism>
<reference evidence="3 4" key="1">
    <citation type="journal article" date="2016" name="Nat. Commun.">
        <title>Thousands of microbial genomes shed light on interconnected biogeochemical processes in an aquifer system.</title>
        <authorList>
            <person name="Anantharaman K."/>
            <person name="Brown C.T."/>
            <person name="Hug L.A."/>
            <person name="Sharon I."/>
            <person name="Castelle C.J."/>
            <person name="Probst A.J."/>
            <person name="Thomas B.C."/>
            <person name="Singh A."/>
            <person name="Wilkins M.J."/>
            <person name="Karaoz U."/>
            <person name="Brodie E.L."/>
            <person name="Williams K.H."/>
            <person name="Hubbard S.S."/>
            <person name="Banfield J.F."/>
        </authorList>
    </citation>
    <scope>NUCLEOTIDE SEQUENCE [LARGE SCALE GENOMIC DNA]</scope>
</reference>
<keyword evidence="1" id="KW-0472">Membrane</keyword>
<feature type="transmembrane region" description="Helical" evidence="1">
    <location>
        <begin position="38"/>
        <end position="56"/>
    </location>
</feature>
<name>A0A1F6EY45_9BACT</name>